<name>A0A1I7HAD6_9BACL</name>
<evidence type="ECO:0000313" key="4">
    <source>
        <dbReference type="Proteomes" id="UP000183508"/>
    </source>
</evidence>
<evidence type="ECO:0000256" key="1">
    <source>
        <dbReference type="ARBA" id="ARBA00009108"/>
    </source>
</evidence>
<reference evidence="4" key="1">
    <citation type="submission" date="2016-10" db="EMBL/GenBank/DDBJ databases">
        <authorList>
            <person name="Varghese N."/>
        </authorList>
    </citation>
    <scope>NUCLEOTIDE SEQUENCE [LARGE SCALE GENOMIC DNA]</scope>
    <source>
        <strain evidence="4">DSM 17980</strain>
    </source>
</reference>
<dbReference type="AlphaFoldDB" id="A0A1I7HAD6"/>
<dbReference type="Gene3D" id="3.30.70.1880">
    <property type="entry name" value="Protein of unknown function DUF881"/>
    <property type="match status" value="1"/>
</dbReference>
<organism evidence="3 4">
    <name type="scientific">Alicyclobacillus macrosporangiidus</name>
    <dbReference type="NCBI Taxonomy" id="392015"/>
    <lineage>
        <taxon>Bacteria</taxon>
        <taxon>Bacillati</taxon>
        <taxon>Bacillota</taxon>
        <taxon>Bacilli</taxon>
        <taxon>Bacillales</taxon>
        <taxon>Alicyclobacillaceae</taxon>
        <taxon>Alicyclobacillus</taxon>
    </lineage>
</organism>
<dbReference type="PANTHER" id="PTHR37313:SF2">
    <property type="entry name" value="UPF0749 PROTEIN YLXX"/>
    <property type="match status" value="1"/>
</dbReference>
<dbReference type="PANTHER" id="PTHR37313">
    <property type="entry name" value="UPF0749 PROTEIN RV1825"/>
    <property type="match status" value="1"/>
</dbReference>
<protein>
    <submittedName>
        <fullName evidence="3">Uncharacterized conserved protein YlxW, UPF0749 family</fullName>
    </submittedName>
</protein>
<keyword evidence="2" id="KW-0175">Coiled coil</keyword>
<gene>
    <name evidence="3" type="ORF">SAMN05421543_10476</name>
</gene>
<dbReference type="RefSeq" id="WP_245783846.1">
    <property type="nucleotide sequence ID" value="NZ_FPBV01000004.1"/>
</dbReference>
<dbReference type="EMBL" id="FPBV01000004">
    <property type="protein sequence ID" value="SFU57647.1"/>
    <property type="molecule type" value="Genomic_DNA"/>
</dbReference>
<accession>A0A1I7HAD6</accession>
<keyword evidence="4" id="KW-1185">Reference proteome</keyword>
<proteinExistence type="inferred from homology"/>
<dbReference type="Proteomes" id="UP000183508">
    <property type="component" value="Unassembled WGS sequence"/>
</dbReference>
<sequence length="244" mass="25750">MIATRTKLTLSLTVVAVVLGFMISVQYKQQASARVTPVPMARDTDEQRMVTQLDALKQANAQAQKELADITSKLSVYEKQSAGSDGSLKQLQQVLQDERILAGLTAVTGPGVSVTLMDGVAKGGDVSQYLTHDWDIRSVINELFTAGAEAVSINGYRVVATSGVFCTGPVVRVNDHRIGAPFVIQAIGDPQTLKSALTQQGGVLDALRQRGVNVSDPQIQQVIKMPPFTAGPTAGGDTSGDGEG</sequence>
<feature type="coiled-coil region" evidence="2">
    <location>
        <begin position="46"/>
        <end position="80"/>
    </location>
</feature>
<comment type="similarity">
    <text evidence="1">Belongs to the UPF0749 family.</text>
</comment>
<evidence type="ECO:0000313" key="3">
    <source>
        <dbReference type="EMBL" id="SFU57647.1"/>
    </source>
</evidence>
<dbReference type="Pfam" id="PF05949">
    <property type="entry name" value="DUF881"/>
    <property type="match status" value="1"/>
</dbReference>
<dbReference type="InterPro" id="IPR010273">
    <property type="entry name" value="DUF881"/>
</dbReference>
<evidence type="ECO:0000256" key="2">
    <source>
        <dbReference type="SAM" id="Coils"/>
    </source>
</evidence>
<dbReference type="eggNOG" id="COG3879">
    <property type="taxonomic scope" value="Bacteria"/>
</dbReference>
<dbReference type="STRING" id="392015.SAMN05421543_10476"/>